<evidence type="ECO:0000259" key="1">
    <source>
        <dbReference type="PROSITE" id="PS50995"/>
    </source>
</evidence>
<comment type="caution">
    <text evidence="2">The sequence shown here is derived from an EMBL/GenBank/DDBJ whole genome shotgun (WGS) entry which is preliminary data.</text>
</comment>
<protein>
    <submittedName>
        <fullName evidence="2">Winged helix-turn-helix transcriptional regulator</fullName>
    </submittedName>
</protein>
<feature type="domain" description="HTH marR-type" evidence="1">
    <location>
        <begin position="1"/>
        <end position="149"/>
    </location>
</feature>
<accession>A0ABS2HG44</accession>
<keyword evidence="3" id="KW-1185">Reference proteome</keyword>
<reference evidence="2 3" key="1">
    <citation type="submission" date="2021-02" db="EMBL/GenBank/DDBJ databases">
        <authorList>
            <person name="Park J.-S."/>
        </authorList>
    </citation>
    <scope>NUCLEOTIDE SEQUENCE [LARGE SCALE GENOMIC DNA]</scope>
    <source>
        <strain evidence="2 3">188UL20-2</strain>
    </source>
</reference>
<sequence>MSSSQSSPTPTSPTISTLMLEQSYISSLLSKRVEGGLSVHGVSYSEFIIMHKLHHSPGGVMSRIALAEAVGLTASGVTRLLAPMDKNNIVEKTANPRDARQSLVGLTATGHELYANALVSFEYSCNQAFSLFEEHEITQLMTLLNKIKC</sequence>
<dbReference type="SMART" id="SM00347">
    <property type="entry name" value="HTH_MARR"/>
    <property type="match status" value="1"/>
</dbReference>
<dbReference type="InterPro" id="IPR036388">
    <property type="entry name" value="WH-like_DNA-bd_sf"/>
</dbReference>
<gene>
    <name evidence="2" type="ORF">JQC93_01455</name>
</gene>
<dbReference type="SUPFAM" id="SSF46785">
    <property type="entry name" value="Winged helix' DNA-binding domain"/>
    <property type="match status" value="1"/>
</dbReference>
<proteinExistence type="predicted"/>
<dbReference type="PROSITE" id="PS50995">
    <property type="entry name" value="HTH_MARR_2"/>
    <property type="match status" value="1"/>
</dbReference>
<dbReference type="InterPro" id="IPR039422">
    <property type="entry name" value="MarR/SlyA-like"/>
</dbReference>
<evidence type="ECO:0000313" key="3">
    <source>
        <dbReference type="Proteomes" id="UP000809621"/>
    </source>
</evidence>
<dbReference type="RefSeq" id="WP_205156692.1">
    <property type="nucleotide sequence ID" value="NZ_JAFEUM010000001.1"/>
</dbReference>
<dbReference type="Pfam" id="PF12802">
    <property type="entry name" value="MarR_2"/>
    <property type="match status" value="1"/>
</dbReference>
<dbReference type="EMBL" id="JAFEUM010000001">
    <property type="protein sequence ID" value="MBM7035057.1"/>
    <property type="molecule type" value="Genomic_DNA"/>
</dbReference>
<organism evidence="2 3">
    <name type="scientific">Vibrio ulleungensis</name>
    <dbReference type="NCBI Taxonomy" id="2807619"/>
    <lineage>
        <taxon>Bacteria</taxon>
        <taxon>Pseudomonadati</taxon>
        <taxon>Pseudomonadota</taxon>
        <taxon>Gammaproteobacteria</taxon>
        <taxon>Vibrionales</taxon>
        <taxon>Vibrionaceae</taxon>
        <taxon>Vibrio</taxon>
    </lineage>
</organism>
<name>A0ABS2HG44_9VIBR</name>
<dbReference type="PANTHER" id="PTHR33164">
    <property type="entry name" value="TRANSCRIPTIONAL REGULATOR, MARR FAMILY"/>
    <property type="match status" value="1"/>
</dbReference>
<dbReference type="PRINTS" id="PR00598">
    <property type="entry name" value="HTHMARR"/>
</dbReference>
<dbReference type="InterPro" id="IPR000835">
    <property type="entry name" value="HTH_MarR-typ"/>
</dbReference>
<dbReference type="Gene3D" id="1.10.10.10">
    <property type="entry name" value="Winged helix-like DNA-binding domain superfamily/Winged helix DNA-binding domain"/>
    <property type="match status" value="1"/>
</dbReference>
<evidence type="ECO:0000313" key="2">
    <source>
        <dbReference type="EMBL" id="MBM7035057.1"/>
    </source>
</evidence>
<dbReference type="InterPro" id="IPR036390">
    <property type="entry name" value="WH_DNA-bd_sf"/>
</dbReference>
<dbReference type="PANTHER" id="PTHR33164:SF43">
    <property type="entry name" value="HTH-TYPE TRANSCRIPTIONAL REPRESSOR YETL"/>
    <property type="match status" value="1"/>
</dbReference>
<dbReference type="Proteomes" id="UP000809621">
    <property type="component" value="Unassembled WGS sequence"/>
</dbReference>